<dbReference type="InterPro" id="IPR022385">
    <property type="entry name" value="Rhs_assc_core"/>
</dbReference>
<dbReference type="Gene3D" id="2.180.10.10">
    <property type="entry name" value="RHS repeat-associated core"/>
    <property type="match status" value="1"/>
</dbReference>
<sequence length="189" mass="21010">MVSRVGTSSTGVNYRFGFNGKEADNEVKGWQNQQDYGMRIYDPRVGRFLSVDPLTKQYPWYTPCQFADNMSILHNVRTIASSGVNNGLNGVHKLSNIMEAGMAFVGKNAKKIYAEGGRFIGWESSDGLKLYRPPAYKTGGVAEGSVQANFLQRTSSEYSWTSKSSEAKAHISNTHVNSDAKFNYNAERQ</sequence>
<keyword evidence="2" id="KW-1185">Reference proteome</keyword>
<reference evidence="1 2" key="1">
    <citation type="submission" date="2018-09" db="EMBL/GenBank/DDBJ databases">
        <title>Genome sequencing of strain 6GH32-13.</title>
        <authorList>
            <person name="Weon H.-Y."/>
            <person name="Heo J."/>
            <person name="Kwon S.-W."/>
        </authorList>
    </citation>
    <scope>NUCLEOTIDE SEQUENCE [LARGE SCALE GENOMIC DNA]</scope>
    <source>
        <strain evidence="1 2">5GH32-13</strain>
    </source>
</reference>
<name>A0A3B7MQX3_9BACT</name>
<dbReference type="AlphaFoldDB" id="A0A3B7MQX3"/>
<dbReference type="NCBIfam" id="TIGR03696">
    <property type="entry name" value="Rhs_assc_core"/>
    <property type="match status" value="1"/>
</dbReference>
<dbReference type="Proteomes" id="UP000263900">
    <property type="component" value="Chromosome"/>
</dbReference>
<proteinExistence type="predicted"/>
<gene>
    <name evidence="1" type="ORF">D3H65_24445</name>
</gene>
<dbReference type="KEGG" id="pseg:D3H65_24445"/>
<dbReference type="EMBL" id="CP032157">
    <property type="protein sequence ID" value="AXY76944.1"/>
    <property type="molecule type" value="Genomic_DNA"/>
</dbReference>
<dbReference type="OrthoDB" id="680858at2"/>
<protein>
    <recommendedName>
        <fullName evidence="3">RHS repeat-associated core domain-containing protein</fullName>
    </recommendedName>
</protein>
<organism evidence="1 2">
    <name type="scientific">Paraflavitalea soli</name>
    <dbReference type="NCBI Taxonomy" id="2315862"/>
    <lineage>
        <taxon>Bacteria</taxon>
        <taxon>Pseudomonadati</taxon>
        <taxon>Bacteroidota</taxon>
        <taxon>Chitinophagia</taxon>
        <taxon>Chitinophagales</taxon>
        <taxon>Chitinophagaceae</taxon>
        <taxon>Paraflavitalea</taxon>
    </lineage>
</organism>
<evidence type="ECO:0008006" key="3">
    <source>
        <dbReference type="Google" id="ProtNLM"/>
    </source>
</evidence>
<evidence type="ECO:0000313" key="2">
    <source>
        <dbReference type="Proteomes" id="UP000263900"/>
    </source>
</evidence>
<dbReference type="RefSeq" id="WP_119052821.1">
    <property type="nucleotide sequence ID" value="NZ_CP032157.1"/>
</dbReference>
<accession>A0A3B7MQX3</accession>
<evidence type="ECO:0000313" key="1">
    <source>
        <dbReference type="EMBL" id="AXY76944.1"/>
    </source>
</evidence>